<dbReference type="PANTHER" id="PTHR22950">
    <property type="entry name" value="AMINO ACID TRANSPORTER"/>
    <property type="match status" value="1"/>
</dbReference>
<keyword evidence="9" id="KW-1185">Reference proteome</keyword>
<keyword evidence="4 6" id="KW-0472">Membrane</keyword>
<sequence length="148" mass="16034">MPGTKSAGSVQEAVDLTLDLRSPPESAKKLENKEDFSVLNGSPSELPSLETTKGITAFQTLIHLVKGNMGTGILGLPLAVKNAGILMGPLSLLAMGFIACHCMHILVRCAQHFCHRLNRPFMDYGDTVMHGLEASPSAWLRKHAQWGR</sequence>
<dbReference type="Proteomes" id="UP000593571">
    <property type="component" value="Unassembled WGS sequence"/>
</dbReference>
<dbReference type="GO" id="GO:0005774">
    <property type="term" value="C:vacuolar membrane"/>
    <property type="evidence" value="ECO:0007669"/>
    <property type="project" value="TreeGrafter"/>
</dbReference>
<evidence type="ECO:0000256" key="5">
    <source>
        <dbReference type="SAM" id="MobiDB-lite"/>
    </source>
</evidence>
<keyword evidence="3 6" id="KW-1133">Transmembrane helix</keyword>
<dbReference type="GO" id="GO:0015193">
    <property type="term" value="F:L-proline transmembrane transporter activity"/>
    <property type="evidence" value="ECO:0007669"/>
    <property type="project" value="TreeGrafter"/>
</dbReference>
<accession>A0A7J8FM37</accession>
<dbReference type="Pfam" id="PF01490">
    <property type="entry name" value="Aa_trans"/>
    <property type="match status" value="1"/>
</dbReference>
<dbReference type="InterPro" id="IPR013057">
    <property type="entry name" value="AA_transpt_TM"/>
</dbReference>
<evidence type="ECO:0000259" key="7">
    <source>
        <dbReference type="Pfam" id="PF01490"/>
    </source>
</evidence>
<feature type="transmembrane region" description="Helical" evidence="6">
    <location>
        <begin position="85"/>
        <end position="107"/>
    </location>
</feature>
<evidence type="ECO:0000313" key="9">
    <source>
        <dbReference type="Proteomes" id="UP000593571"/>
    </source>
</evidence>
<comment type="subcellular location">
    <subcellularLocation>
        <location evidence="1">Membrane</location>
        <topology evidence="1">Multi-pass membrane protein</topology>
    </subcellularLocation>
</comment>
<name>A0A7J8FM37_ROUAE</name>
<evidence type="ECO:0000256" key="3">
    <source>
        <dbReference type="ARBA" id="ARBA00022989"/>
    </source>
</evidence>
<organism evidence="8 9">
    <name type="scientific">Rousettus aegyptiacus</name>
    <name type="common">Egyptian fruit bat</name>
    <name type="synonym">Pteropus aegyptiacus</name>
    <dbReference type="NCBI Taxonomy" id="9407"/>
    <lineage>
        <taxon>Eukaryota</taxon>
        <taxon>Metazoa</taxon>
        <taxon>Chordata</taxon>
        <taxon>Craniata</taxon>
        <taxon>Vertebrata</taxon>
        <taxon>Euteleostomi</taxon>
        <taxon>Mammalia</taxon>
        <taxon>Eutheria</taxon>
        <taxon>Laurasiatheria</taxon>
        <taxon>Chiroptera</taxon>
        <taxon>Yinpterochiroptera</taxon>
        <taxon>Pteropodoidea</taxon>
        <taxon>Pteropodidae</taxon>
        <taxon>Rousettinae</taxon>
        <taxon>Rousettus</taxon>
    </lineage>
</organism>
<dbReference type="GO" id="GO:0015187">
    <property type="term" value="F:glycine transmembrane transporter activity"/>
    <property type="evidence" value="ECO:0007669"/>
    <property type="project" value="TreeGrafter"/>
</dbReference>
<evidence type="ECO:0000256" key="2">
    <source>
        <dbReference type="ARBA" id="ARBA00022692"/>
    </source>
</evidence>
<keyword evidence="2 6" id="KW-0812">Transmembrane</keyword>
<comment type="caution">
    <text evidence="8">The sequence shown here is derived from an EMBL/GenBank/DDBJ whole genome shotgun (WGS) entry which is preliminary data.</text>
</comment>
<dbReference type="EMBL" id="JACASE010000007">
    <property type="protein sequence ID" value="KAF6448823.1"/>
    <property type="molecule type" value="Genomic_DNA"/>
</dbReference>
<evidence type="ECO:0000256" key="6">
    <source>
        <dbReference type="SAM" id="Phobius"/>
    </source>
</evidence>
<protein>
    <submittedName>
        <fullName evidence="8">Solute carrier family 36 member 2</fullName>
    </submittedName>
</protein>
<feature type="domain" description="Amino acid transporter transmembrane" evidence="7">
    <location>
        <begin position="54"/>
        <end position="128"/>
    </location>
</feature>
<reference evidence="8 9" key="1">
    <citation type="journal article" date="2020" name="Nature">
        <title>Six reference-quality genomes reveal evolution of bat adaptations.</title>
        <authorList>
            <person name="Jebb D."/>
            <person name="Huang Z."/>
            <person name="Pippel M."/>
            <person name="Hughes G.M."/>
            <person name="Lavrichenko K."/>
            <person name="Devanna P."/>
            <person name="Winkler S."/>
            <person name="Jermiin L.S."/>
            <person name="Skirmuntt E.C."/>
            <person name="Katzourakis A."/>
            <person name="Burkitt-Gray L."/>
            <person name="Ray D.A."/>
            <person name="Sullivan K.A.M."/>
            <person name="Roscito J.G."/>
            <person name="Kirilenko B.M."/>
            <person name="Davalos L.M."/>
            <person name="Corthals A.P."/>
            <person name="Power M.L."/>
            <person name="Jones G."/>
            <person name="Ransome R.D."/>
            <person name="Dechmann D.K.N."/>
            <person name="Locatelli A.G."/>
            <person name="Puechmaille S.J."/>
            <person name="Fedrigo O."/>
            <person name="Jarvis E.D."/>
            <person name="Hiller M."/>
            <person name="Vernes S.C."/>
            <person name="Myers E.W."/>
            <person name="Teeling E.C."/>
        </authorList>
    </citation>
    <scope>NUCLEOTIDE SEQUENCE [LARGE SCALE GENOMIC DNA]</scope>
    <source>
        <strain evidence="8">MRouAeg1</strain>
        <tissue evidence="8">Muscle</tissue>
    </source>
</reference>
<evidence type="ECO:0000313" key="8">
    <source>
        <dbReference type="EMBL" id="KAF6448823.1"/>
    </source>
</evidence>
<feature type="region of interest" description="Disordered" evidence="5">
    <location>
        <begin position="1"/>
        <end position="25"/>
    </location>
</feature>
<dbReference type="GO" id="GO:0005280">
    <property type="term" value="F:amino acid:proton symporter activity"/>
    <property type="evidence" value="ECO:0007669"/>
    <property type="project" value="TreeGrafter"/>
</dbReference>
<dbReference type="PANTHER" id="PTHR22950:SF185">
    <property type="entry name" value="PROTON-COUPLED AMINO ACID TRANSPORTER 2"/>
    <property type="match status" value="1"/>
</dbReference>
<proteinExistence type="predicted"/>
<dbReference type="AlphaFoldDB" id="A0A7J8FM37"/>
<evidence type="ECO:0000256" key="4">
    <source>
        <dbReference type="ARBA" id="ARBA00023136"/>
    </source>
</evidence>
<evidence type="ECO:0000256" key="1">
    <source>
        <dbReference type="ARBA" id="ARBA00004141"/>
    </source>
</evidence>
<dbReference type="GO" id="GO:0015180">
    <property type="term" value="F:L-alanine transmembrane transporter activity"/>
    <property type="evidence" value="ECO:0007669"/>
    <property type="project" value="TreeGrafter"/>
</dbReference>
<gene>
    <name evidence="8" type="ORF">HJG63_017869</name>
</gene>